<organism evidence="1 2">
    <name type="scientific">Teladorsagia circumcincta</name>
    <name type="common">Brown stomach worm</name>
    <name type="synonym">Ostertagia circumcincta</name>
    <dbReference type="NCBI Taxonomy" id="45464"/>
    <lineage>
        <taxon>Eukaryota</taxon>
        <taxon>Metazoa</taxon>
        <taxon>Ecdysozoa</taxon>
        <taxon>Nematoda</taxon>
        <taxon>Chromadorea</taxon>
        <taxon>Rhabditida</taxon>
        <taxon>Rhabditina</taxon>
        <taxon>Rhabditomorpha</taxon>
        <taxon>Strongyloidea</taxon>
        <taxon>Trichostrongylidae</taxon>
        <taxon>Teladorsagia</taxon>
    </lineage>
</organism>
<name>A0A2G9THY1_TELCI</name>
<dbReference type="AlphaFoldDB" id="A0A2G9THY1"/>
<evidence type="ECO:0000313" key="2">
    <source>
        <dbReference type="Proteomes" id="UP000230423"/>
    </source>
</evidence>
<dbReference type="EMBL" id="KZ364784">
    <property type="protein sequence ID" value="PIO57573.1"/>
    <property type="molecule type" value="Genomic_DNA"/>
</dbReference>
<gene>
    <name evidence="1" type="ORF">TELCIR_21012</name>
</gene>
<reference evidence="1 2" key="1">
    <citation type="submission" date="2015-09" db="EMBL/GenBank/DDBJ databases">
        <title>Draft genome of the parasitic nematode Teladorsagia circumcincta isolate WARC Sus (inbred).</title>
        <authorList>
            <person name="Mitreva M."/>
        </authorList>
    </citation>
    <scope>NUCLEOTIDE SEQUENCE [LARGE SCALE GENOMIC DNA]</scope>
    <source>
        <strain evidence="1 2">S</strain>
    </source>
</reference>
<keyword evidence="2" id="KW-1185">Reference proteome</keyword>
<proteinExistence type="predicted"/>
<accession>A0A2G9THY1</accession>
<dbReference type="Proteomes" id="UP000230423">
    <property type="component" value="Unassembled WGS sequence"/>
</dbReference>
<protein>
    <submittedName>
        <fullName evidence="1">Uncharacterized protein</fullName>
    </submittedName>
</protein>
<evidence type="ECO:0000313" key="1">
    <source>
        <dbReference type="EMBL" id="PIO57573.1"/>
    </source>
</evidence>
<sequence>MTSHVIKLLVLMRKVVNVIVSEEKVTADSKTKRNMATIHRN</sequence>